<dbReference type="AlphaFoldDB" id="A0A0F8VS95"/>
<accession>A0A0F8VS95</accession>
<dbReference type="PANTHER" id="PTHR43881">
    <property type="entry name" value="GAMMA-GLUTAMYLTRANSPEPTIDASE (AFU_ORTHOLOGUE AFUA_4G13580)"/>
    <property type="match status" value="1"/>
</dbReference>
<dbReference type="Pfam" id="PF01019">
    <property type="entry name" value="G_glu_transpept"/>
    <property type="match status" value="1"/>
</dbReference>
<sequence>LKAGGNAVDAAIATAACLTVVEPTSNGIGSDAFALLFVDGQLHGLNASGPAPQRISIQELEKNGYNDIPDYGWVPVTVPGAPGGWAALSSRFGKLPLAKVLQPAVEYAEQGYPVSPIAGSYWEREFNTFQKKLKGEEFSYWFQTFAQQGRAPRIGETWRSQDMAATLRSIAETRSESFYRGDLADKIDRFSRKYGGYLRKDDLEKFKPEWVEPIKVNYKGYDIWELPPNGQGIVVLMALNILKEFEFKEKEVVDTYHRQIEAMKIALGDGQVQITDPKFMKTSVEELLSDNYAEEKRKKITKEAVLPTMNKIDRGGTVYLSTADEDGNMVSYVQS</sequence>
<reference evidence="1" key="1">
    <citation type="journal article" date="2015" name="Nature">
        <title>Complex archaea that bridge the gap between prokaryotes and eukaryotes.</title>
        <authorList>
            <person name="Spang A."/>
            <person name="Saw J.H."/>
            <person name="Jorgensen S.L."/>
            <person name="Zaremba-Niedzwiedzka K."/>
            <person name="Martijn J."/>
            <person name="Lind A.E."/>
            <person name="van Eijk R."/>
            <person name="Schleper C."/>
            <person name="Guy L."/>
            <person name="Ettema T.J."/>
        </authorList>
    </citation>
    <scope>NUCLEOTIDE SEQUENCE</scope>
</reference>
<proteinExistence type="predicted"/>
<evidence type="ECO:0000313" key="1">
    <source>
        <dbReference type="EMBL" id="KKK47228.1"/>
    </source>
</evidence>
<name>A0A0F8VS95_9ZZZZ</name>
<evidence type="ECO:0008006" key="2">
    <source>
        <dbReference type="Google" id="ProtNLM"/>
    </source>
</evidence>
<dbReference type="EMBL" id="LAZR01069685">
    <property type="protein sequence ID" value="KKK47228.1"/>
    <property type="molecule type" value="Genomic_DNA"/>
</dbReference>
<gene>
    <name evidence="1" type="ORF">LCGC14_3157320</name>
</gene>
<feature type="non-terminal residue" evidence="1">
    <location>
        <position position="335"/>
    </location>
</feature>
<feature type="non-terminal residue" evidence="1">
    <location>
        <position position="1"/>
    </location>
</feature>
<protein>
    <recommendedName>
        <fullName evidence="2">Gamma-glutamyltransferase</fullName>
    </recommendedName>
</protein>
<dbReference type="PRINTS" id="PR01210">
    <property type="entry name" value="GGTRANSPTASE"/>
</dbReference>
<dbReference type="SUPFAM" id="SSF56235">
    <property type="entry name" value="N-terminal nucleophile aminohydrolases (Ntn hydrolases)"/>
    <property type="match status" value="1"/>
</dbReference>
<comment type="caution">
    <text evidence="1">The sequence shown here is derived from an EMBL/GenBank/DDBJ whole genome shotgun (WGS) entry which is preliminary data.</text>
</comment>
<dbReference type="InterPro" id="IPR029055">
    <property type="entry name" value="Ntn_hydrolases_N"/>
</dbReference>
<dbReference type="PANTHER" id="PTHR43881:SF1">
    <property type="entry name" value="GAMMA-GLUTAMYLTRANSPEPTIDASE (AFU_ORTHOLOGUE AFUA_4G13580)"/>
    <property type="match status" value="1"/>
</dbReference>
<dbReference type="InterPro" id="IPR052896">
    <property type="entry name" value="GGT-like_enzyme"/>
</dbReference>
<dbReference type="Gene3D" id="1.10.246.230">
    <property type="match status" value="1"/>
</dbReference>
<organism evidence="1">
    <name type="scientific">marine sediment metagenome</name>
    <dbReference type="NCBI Taxonomy" id="412755"/>
    <lineage>
        <taxon>unclassified sequences</taxon>
        <taxon>metagenomes</taxon>
        <taxon>ecological metagenomes</taxon>
    </lineage>
</organism>